<evidence type="ECO:0000313" key="4">
    <source>
        <dbReference type="Proteomes" id="UP000037460"/>
    </source>
</evidence>
<keyword evidence="4" id="KW-1185">Reference proteome</keyword>
<keyword evidence="3" id="KW-0969">Cilium</keyword>
<dbReference type="OrthoDB" id="191673at2759"/>
<sequence length="1082" mass="113036">MAASAHLAQTSSASDTSFSPRLRLDLNSGHSTLRSLNESVAKLRPQPKLPLPPAGAADDPAFAPVAPVIDFDRTIALMKGRHTQGMHERHVTSLKKIISLNARGFFLHDLESTHTLLELCVEHMRNGLDATYGSIVCELLQTLSMPFQKQRSSDHHRFAEPIATLMRTGASLGLEGGPLVAGAALEMLLSLAVPPPPPASTAEALAREALAVGPRIETLQLLKLLVTSGAVPPVVGAVHRCLAESAQAAPLRPSARSGSHLGTPPVWERPLMAALRLLRAVARTSDGALAIVQSSDVSSLLDPLRLPLGSPLLAVGVELVWNLVESAPELATDWLCAADGMPTLSALHQRTLVPGGSETDRELRNEVLVLCTLLAKNATPNGRMAFVQGGLYADVLALVCYDSAKIVHPTILELELLGIALQCLLAMCKPRAAPAGPLVACHEHFGLVECLLACLGAIPSAMAPAGCAIATSHWADSQRVELRKRSLALLTNLCVVTPAIAAQHAPGLAALLCGFLSDEAPAELRDAAIQFLISVLPLCKPLQSAAGHAGCVRALVEAVAAIAYCGSPTSLAPFSTTLVATTASLRVPSGLTAGQMQAAVLCLGLLATDLGSNQERLGDAGGVACLLPLIRPTTEPGLLHAVIECVWSAVVPSAANVSKLLQRDGALRLLDVLEGAPFAPRAHLLSCLADLVVHPAALEQCQEWHGTQRQSAVQLCLQLWREESARRGAASTAGGKLVSTTRPLSTSDAAASDALNASLMMAEDARGGALAGGALPAGSLHLLTSTNLTMGGRLKGVGSGVASAALEKVDCRAKLFALLNALSFESSVPLTPDEEVLLTAAKAYVSFASAEAWQDAKDEFAAEGFDLLPEDKARLEAELEQAAAQAKMVLDNQLQLVDGMLATEEAQEAASLKRVRVLRDGPMYGVPKTKRATSLFRARIEAKARIAGMVAASKVAYRGPTPTPGEYADAVLKAASAALLEAGADPNSGFTLQHVPPALMAVATSAGIDSSLVTEFLKHSGIGLTATGKLQSDLASLQLDVGDGADLAHVNVKPLDKFKGRKVSAIELRQLCIDFQTDSGRS</sequence>
<keyword evidence="3" id="KW-0282">Flagellum</keyword>
<feature type="domain" description="Cilia- and flagella-associated protein 69 ARM repeats" evidence="2">
    <location>
        <begin position="312"/>
        <end position="416"/>
    </location>
</feature>
<dbReference type="Pfam" id="PF21049">
    <property type="entry name" value="CFA69_ARM_rpt"/>
    <property type="match status" value="3"/>
</dbReference>
<feature type="domain" description="Cilia- and flagella-associated protein 69 ARM repeats" evidence="2">
    <location>
        <begin position="70"/>
        <end position="165"/>
    </location>
</feature>
<name>A0A0M0JU82_9EUKA</name>
<dbReference type="InterPro" id="IPR016024">
    <property type="entry name" value="ARM-type_fold"/>
</dbReference>
<feature type="compositionally biased region" description="Polar residues" evidence="1">
    <location>
        <begin position="7"/>
        <end position="19"/>
    </location>
</feature>
<dbReference type="SUPFAM" id="SSF48371">
    <property type="entry name" value="ARM repeat"/>
    <property type="match status" value="1"/>
</dbReference>
<protein>
    <submittedName>
        <fullName evidence="3">Flagellar associated protein</fullName>
    </submittedName>
</protein>
<organism evidence="3 4">
    <name type="scientific">Chrysochromulina tobinii</name>
    <dbReference type="NCBI Taxonomy" id="1460289"/>
    <lineage>
        <taxon>Eukaryota</taxon>
        <taxon>Haptista</taxon>
        <taxon>Haptophyta</taxon>
        <taxon>Prymnesiophyceae</taxon>
        <taxon>Prymnesiales</taxon>
        <taxon>Chrysochromulinaceae</taxon>
        <taxon>Chrysochromulina</taxon>
    </lineage>
</organism>
<comment type="caution">
    <text evidence="3">The sequence shown here is derived from an EMBL/GenBank/DDBJ whole genome shotgun (WGS) entry which is preliminary data.</text>
</comment>
<dbReference type="Proteomes" id="UP000037460">
    <property type="component" value="Unassembled WGS sequence"/>
</dbReference>
<proteinExistence type="predicted"/>
<dbReference type="InterPro" id="IPR011989">
    <property type="entry name" value="ARM-like"/>
</dbReference>
<evidence type="ECO:0000313" key="3">
    <source>
        <dbReference type="EMBL" id="KOO30065.1"/>
    </source>
</evidence>
<dbReference type="EMBL" id="JWZX01002299">
    <property type="protein sequence ID" value="KOO30065.1"/>
    <property type="molecule type" value="Genomic_DNA"/>
</dbReference>
<keyword evidence="3" id="KW-0966">Cell projection</keyword>
<dbReference type="AlphaFoldDB" id="A0A0M0JU82"/>
<dbReference type="PANTHER" id="PTHR14716:SF0">
    <property type="entry name" value="CILIA- AND FLAGELLA-ASSOCIATED PROTEIN 69"/>
    <property type="match status" value="1"/>
</dbReference>
<evidence type="ECO:0000259" key="2">
    <source>
        <dbReference type="Pfam" id="PF21049"/>
    </source>
</evidence>
<evidence type="ECO:0000256" key="1">
    <source>
        <dbReference type="SAM" id="MobiDB-lite"/>
    </source>
</evidence>
<dbReference type="Gene3D" id="1.25.10.10">
    <property type="entry name" value="Leucine-rich Repeat Variant"/>
    <property type="match status" value="2"/>
</dbReference>
<feature type="domain" description="Cilia- and flagella-associated protein 69 ARM repeats" evidence="2">
    <location>
        <begin position="638"/>
        <end position="750"/>
    </location>
</feature>
<dbReference type="InterPro" id="IPR048733">
    <property type="entry name" value="CFA69_ARM_dom"/>
</dbReference>
<dbReference type="PANTHER" id="PTHR14716">
    <property type="entry name" value="CILIA- AND FLAGELLA-ASSOCIATED PROTEIN 69"/>
    <property type="match status" value="1"/>
</dbReference>
<dbReference type="InterPro" id="IPR048732">
    <property type="entry name" value="CFA69"/>
</dbReference>
<reference evidence="4" key="1">
    <citation type="journal article" date="2015" name="PLoS Genet.">
        <title>Genome Sequence and Transcriptome Analyses of Chrysochromulina tobin: Metabolic Tools for Enhanced Algal Fitness in the Prominent Order Prymnesiales (Haptophyceae).</title>
        <authorList>
            <person name="Hovde B.T."/>
            <person name="Deodato C.R."/>
            <person name="Hunsperger H.M."/>
            <person name="Ryken S.A."/>
            <person name="Yost W."/>
            <person name="Jha R.K."/>
            <person name="Patterson J."/>
            <person name="Monnat R.J. Jr."/>
            <person name="Barlow S.B."/>
            <person name="Starkenburg S.R."/>
            <person name="Cattolico R.A."/>
        </authorList>
    </citation>
    <scope>NUCLEOTIDE SEQUENCE</scope>
    <source>
        <strain evidence="4">CCMP291</strain>
    </source>
</reference>
<feature type="region of interest" description="Disordered" evidence="1">
    <location>
        <begin position="1"/>
        <end position="21"/>
    </location>
</feature>
<accession>A0A0M0JU82</accession>
<gene>
    <name evidence="3" type="ORF">Ctob_005594</name>
</gene>